<dbReference type="InterPro" id="IPR046348">
    <property type="entry name" value="SIS_dom_sf"/>
</dbReference>
<gene>
    <name evidence="7" type="primary">pgi</name>
    <name evidence="9" type="ORF">D3878_09565</name>
</gene>
<feature type="active site" evidence="7">
    <location>
        <position position="507"/>
    </location>
</feature>
<keyword evidence="7" id="KW-0963">Cytoplasm</keyword>
<dbReference type="EC" id="5.3.1.9" evidence="7"/>
<comment type="subcellular location">
    <subcellularLocation>
        <location evidence="7">Cytoplasm</location>
    </subcellularLocation>
</comment>
<dbReference type="EMBL" id="QYUQ01000002">
    <property type="protein sequence ID" value="RJG01798.1"/>
    <property type="molecule type" value="Genomic_DNA"/>
</dbReference>
<evidence type="ECO:0000256" key="8">
    <source>
        <dbReference type="RuleBase" id="RU000612"/>
    </source>
</evidence>
<dbReference type="GO" id="GO:0048029">
    <property type="term" value="F:monosaccharide binding"/>
    <property type="evidence" value="ECO:0007669"/>
    <property type="project" value="TreeGrafter"/>
</dbReference>
<dbReference type="UniPathway" id="UPA00109">
    <property type="reaction ID" value="UER00181"/>
</dbReference>
<dbReference type="PROSITE" id="PS00174">
    <property type="entry name" value="P_GLUCOSE_ISOMERASE_2"/>
    <property type="match status" value="1"/>
</dbReference>
<dbReference type="InterPro" id="IPR023096">
    <property type="entry name" value="G6P_Isomerase_C"/>
</dbReference>
<evidence type="ECO:0000256" key="7">
    <source>
        <dbReference type="HAMAP-Rule" id="MF_00473"/>
    </source>
</evidence>
<feature type="active site" description="Proton donor" evidence="7">
    <location>
        <position position="348"/>
    </location>
</feature>
<dbReference type="CDD" id="cd05016">
    <property type="entry name" value="SIS_PGI_2"/>
    <property type="match status" value="1"/>
</dbReference>
<dbReference type="GO" id="GO:0097367">
    <property type="term" value="F:carbohydrate derivative binding"/>
    <property type="evidence" value="ECO:0007669"/>
    <property type="project" value="InterPro"/>
</dbReference>
<dbReference type="OrthoDB" id="140919at2"/>
<sequence length="547" mass="60275">MKTLDKTDAWVSLQAHFNETHATHMRDLFVTDPGRSKRFSLDVAGIFCDYSKNRINDTTRELLVQLARERGVEARRDAMFSGAPINRTEGRSVLHTALRSKEALSVMGVDVAAAVVREKNRMAAFSEAVRNGVPGVAGKGMIRDVINIGIGGSDLGPKMVTQALPVTGPRLHFLSNPDSNAVHRILEKLCAEETLVIVSSKTFTTQESLTNFHTVKQWLSEFLGSERDAMAQCVAVTANPAAAAALGFAEERTFVFWNWVGGRYSLWSAIGLPIMLAIGADQFELLLDGARAMDQHFRHAALEENMPVLLALLGIWYRNFHHAPSHMIAPYDARLGEVVPYVQQLDMESNGKRVDIRGNELGYGTGPLIWGGLGINGQHAYFQLLHQGTHWIPVDFIGVMHSPGSITEHQWVVHANMLAQAEALMLGRSTAQTYRELRTAGLSLERSEYLARHRTFPGNIPSTTLLLDTLTPRTLGALIALYEHKVFVQGVIWDINSFDQCGVELGKQLSTDIFAELAGAAPVVHDASTTALIARIKRFDNPEPTHS</sequence>
<dbReference type="UniPathway" id="UPA00138"/>
<dbReference type="AlphaFoldDB" id="A0A3A3G005"/>
<dbReference type="NCBIfam" id="NF001211">
    <property type="entry name" value="PRK00179.1"/>
    <property type="match status" value="1"/>
</dbReference>
<dbReference type="HAMAP" id="MF_00473">
    <property type="entry name" value="G6P_isomerase"/>
    <property type="match status" value="1"/>
</dbReference>
<dbReference type="SUPFAM" id="SSF53697">
    <property type="entry name" value="SIS domain"/>
    <property type="match status" value="1"/>
</dbReference>
<evidence type="ECO:0000256" key="6">
    <source>
        <dbReference type="ARBA" id="ARBA00029321"/>
    </source>
</evidence>
<comment type="caution">
    <text evidence="9">The sequence shown here is derived from an EMBL/GenBank/DDBJ whole genome shotgun (WGS) entry which is preliminary data.</text>
</comment>
<comment type="pathway">
    <text evidence="1 7 8">Carbohydrate degradation; glycolysis; D-glyceraldehyde 3-phosphate and glycerone phosphate from D-glucose: step 2/4.</text>
</comment>
<keyword evidence="5 7" id="KW-0413">Isomerase</keyword>
<dbReference type="PANTHER" id="PTHR11469">
    <property type="entry name" value="GLUCOSE-6-PHOSPHATE ISOMERASE"/>
    <property type="match status" value="1"/>
</dbReference>
<reference evidence="10" key="1">
    <citation type="submission" date="2018-09" db="EMBL/GenBank/DDBJ databases">
        <authorList>
            <person name="Zhu H."/>
        </authorList>
    </citation>
    <scope>NUCLEOTIDE SEQUENCE [LARGE SCALE GENOMIC DNA]</scope>
    <source>
        <strain evidence="10">K1S02-23</strain>
    </source>
</reference>
<dbReference type="PANTHER" id="PTHR11469:SF1">
    <property type="entry name" value="GLUCOSE-6-PHOSPHATE ISOMERASE"/>
    <property type="match status" value="1"/>
</dbReference>
<dbReference type="InterPro" id="IPR001672">
    <property type="entry name" value="G6P_Isomerase"/>
</dbReference>
<evidence type="ECO:0000256" key="3">
    <source>
        <dbReference type="ARBA" id="ARBA00022432"/>
    </source>
</evidence>
<dbReference type="GO" id="GO:0006096">
    <property type="term" value="P:glycolytic process"/>
    <property type="evidence" value="ECO:0007669"/>
    <property type="project" value="UniProtKB-UniRule"/>
</dbReference>
<organism evidence="9 10">
    <name type="scientific">Noviherbaspirillum sedimenti</name>
    <dbReference type="NCBI Taxonomy" id="2320865"/>
    <lineage>
        <taxon>Bacteria</taxon>
        <taxon>Pseudomonadati</taxon>
        <taxon>Pseudomonadota</taxon>
        <taxon>Betaproteobacteria</taxon>
        <taxon>Burkholderiales</taxon>
        <taxon>Oxalobacteraceae</taxon>
        <taxon>Noviherbaspirillum</taxon>
    </lineage>
</organism>
<dbReference type="RefSeq" id="WP_119785261.1">
    <property type="nucleotide sequence ID" value="NZ_QYUQ01000002.1"/>
</dbReference>
<dbReference type="InterPro" id="IPR018189">
    <property type="entry name" value="Phosphoglucose_isomerase_CS"/>
</dbReference>
<comment type="pathway">
    <text evidence="7">Carbohydrate biosynthesis; gluconeogenesis.</text>
</comment>
<dbReference type="Gene3D" id="3.40.50.10490">
    <property type="entry name" value="Glucose-6-phosphate isomerase like protein, domain 1"/>
    <property type="match status" value="2"/>
</dbReference>
<keyword evidence="4 7" id="KW-0324">Glycolysis</keyword>
<dbReference type="GO" id="GO:0006094">
    <property type="term" value="P:gluconeogenesis"/>
    <property type="evidence" value="ECO:0007669"/>
    <property type="project" value="UniProtKB-UniRule"/>
</dbReference>
<evidence type="ECO:0000256" key="4">
    <source>
        <dbReference type="ARBA" id="ARBA00023152"/>
    </source>
</evidence>
<dbReference type="InterPro" id="IPR035482">
    <property type="entry name" value="SIS_PGI_2"/>
</dbReference>
<accession>A0A3A3G005</accession>
<dbReference type="PROSITE" id="PS51463">
    <property type="entry name" value="P_GLUCOSE_ISOMERASE_3"/>
    <property type="match status" value="1"/>
</dbReference>
<protein>
    <recommendedName>
        <fullName evidence="7">Glucose-6-phosphate isomerase</fullName>
        <shortName evidence="7">GPI</shortName>
        <ecNumber evidence="7">5.3.1.9</ecNumber>
    </recommendedName>
    <alternativeName>
        <fullName evidence="7">Phosphoglucose isomerase</fullName>
        <shortName evidence="7">PGI</shortName>
    </alternativeName>
    <alternativeName>
        <fullName evidence="7">Phosphohexose isomerase</fullName>
        <shortName evidence="7">PHI</shortName>
    </alternativeName>
</protein>
<dbReference type="GO" id="GO:0004347">
    <property type="term" value="F:glucose-6-phosphate isomerase activity"/>
    <property type="evidence" value="ECO:0007669"/>
    <property type="project" value="UniProtKB-UniRule"/>
</dbReference>
<proteinExistence type="inferred from homology"/>
<keyword evidence="10" id="KW-1185">Reference proteome</keyword>
<dbReference type="Proteomes" id="UP000266327">
    <property type="component" value="Unassembled WGS sequence"/>
</dbReference>
<dbReference type="PROSITE" id="PS00765">
    <property type="entry name" value="P_GLUCOSE_ISOMERASE_1"/>
    <property type="match status" value="1"/>
</dbReference>
<keyword evidence="3 7" id="KW-0312">Gluconeogenesis</keyword>
<evidence type="ECO:0000313" key="10">
    <source>
        <dbReference type="Proteomes" id="UP000266327"/>
    </source>
</evidence>
<dbReference type="InterPro" id="IPR035476">
    <property type="entry name" value="SIS_PGI_1"/>
</dbReference>
<evidence type="ECO:0000256" key="2">
    <source>
        <dbReference type="ARBA" id="ARBA00006604"/>
    </source>
</evidence>
<evidence type="ECO:0000256" key="5">
    <source>
        <dbReference type="ARBA" id="ARBA00023235"/>
    </source>
</evidence>
<dbReference type="Gene3D" id="1.10.1390.10">
    <property type="match status" value="1"/>
</dbReference>
<evidence type="ECO:0000256" key="1">
    <source>
        <dbReference type="ARBA" id="ARBA00004926"/>
    </source>
</evidence>
<evidence type="ECO:0000313" key="9">
    <source>
        <dbReference type="EMBL" id="RJG01798.1"/>
    </source>
</evidence>
<comment type="catalytic activity">
    <reaction evidence="6 7 8">
        <text>alpha-D-glucose 6-phosphate = beta-D-fructose 6-phosphate</text>
        <dbReference type="Rhea" id="RHEA:11816"/>
        <dbReference type="ChEBI" id="CHEBI:57634"/>
        <dbReference type="ChEBI" id="CHEBI:58225"/>
        <dbReference type="EC" id="5.3.1.9"/>
    </reaction>
</comment>
<name>A0A3A3G005_9BURK</name>
<dbReference type="GO" id="GO:0051156">
    <property type="term" value="P:glucose 6-phosphate metabolic process"/>
    <property type="evidence" value="ECO:0007669"/>
    <property type="project" value="TreeGrafter"/>
</dbReference>
<dbReference type="CDD" id="cd05015">
    <property type="entry name" value="SIS_PGI_1"/>
    <property type="match status" value="1"/>
</dbReference>
<comment type="function">
    <text evidence="7">Catalyzes the reversible isomerization of glucose-6-phosphate to fructose-6-phosphate.</text>
</comment>
<dbReference type="GO" id="GO:0005829">
    <property type="term" value="C:cytosol"/>
    <property type="evidence" value="ECO:0007669"/>
    <property type="project" value="TreeGrafter"/>
</dbReference>
<feature type="active site" evidence="7">
    <location>
        <position position="379"/>
    </location>
</feature>
<dbReference type="PRINTS" id="PR00662">
    <property type="entry name" value="G6PISOMERASE"/>
</dbReference>
<comment type="similarity">
    <text evidence="2 7 8">Belongs to the GPI family.</text>
</comment>
<dbReference type="Pfam" id="PF00342">
    <property type="entry name" value="PGI"/>
    <property type="match status" value="1"/>
</dbReference>